<keyword evidence="2" id="KW-1185">Reference proteome</keyword>
<sequence length="557" mass="65316">MDEITEEFYSLKLALSPVLAFLDEIKGIRKSRRISEESSITLLGLLTLEIKDDVITSVRALQIEEEKRMADIEDTIRDTQKEMRDKFYDYTQNLTNLEMDLHNLGDLIARQGSFLENQNKHIDGIKKDMSEKAASKEVMEFKKQLKRYTPLGDFNALSNQVLDLATKSTVDIIRKELHNLEKRVKIYITSEEMNEAVIRSEATMKKYMHEKYVNWNIFEEEKSFNIRRMDRMEDDIKLLFQKIDQVSEAFKKKVKEIFDTINKKPWKNDFEMLQMQIDESATKKEFLDLMNYINPKIDSFSYTVTESMIKVTQFEKILERYDEIILDKASKDDIKIINSRLPSFATVASHKELSKNFESEVEANKEKYKQISVKSEELFFMFNTLSAKLDTIRKDNLEVASISNTLTTFTEKLTEKADKSDIYLIYDVMGRKEDINIMKEFSEIDRKQLETFVVIVQSLCRTMLKGGESPAVTRKQRFDLYRNLSNLLGWINGEEQREPQMMPCNKSPVNLKTDFDLETYSDLLASARLTRRYRRNVMTTSPKNKTSYDFVNLPPLS</sequence>
<comment type="caution">
    <text evidence="1">The sequence shown here is derived from an EMBL/GenBank/DDBJ whole genome shotgun (WGS) entry which is preliminary data.</text>
</comment>
<protein>
    <submittedName>
        <fullName evidence="1">Uncharacterized protein</fullName>
    </submittedName>
</protein>
<reference evidence="1 2" key="1">
    <citation type="submission" date="2016-11" db="EMBL/GenBank/DDBJ databases">
        <title>The macronuclear genome of Stentor coeruleus: a giant cell with tiny introns.</title>
        <authorList>
            <person name="Slabodnick M."/>
            <person name="Ruby J.G."/>
            <person name="Reiff S.B."/>
            <person name="Swart E.C."/>
            <person name="Gosai S."/>
            <person name="Prabakaran S."/>
            <person name="Witkowska E."/>
            <person name="Larue G.E."/>
            <person name="Fisher S."/>
            <person name="Freeman R.M."/>
            <person name="Gunawardena J."/>
            <person name="Chu W."/>
            <person name="Stover N.A."/>
            <person name="Gregory B.D."/>
            <person name="Nowacki M."/>
            <person name="Derisi J."/>
            <person name="Roy S.W."/>
            <person name="Marshall W.F."/>
            <person name="Sood P."/>
        </authorList>
    </citation>
    <scope>NUCLEOTIDE SEQUENCE [LARGE SCALE GENOMIC DNA]</scope>
    <source>
        <strain evidence="1">WM001</strain>
    </source>
</reference>
<name>A0A1R2CZH5_9CILI</name>
<dbReference type="EMBL" id="MPUH01000027">
    <property type="protein sequence ID" value="OMJ94418.1"/>
    <property type="molecule type" value="Genomic_DNA"/>
</dbReference>
<gene>
    <name evidence="1" type="ORF">SteCoe_2472</name>
</gene>
<dbReference type="OrthoDB" id="10687397at2759"/>
<evidence type="ECO:0000313" key="1">
    <source>
        <dbReference type="EMBL" id="OMJ94418.1"/>
    </source>
</evidence>
<dbReference type="Proteomes" id="UP000187209">
    <property type="component" value="Unassembled WGS sequence"/>
</dbReference>
<evidence type="ECO:0000313" key="2">
    <source>
        <dbReference type="Proteomes" id="UP000187209"/>
    </source>
</evidence>
<accession>A0A1R2CZH5</accession>
<dbReference type="AlphaFoldDB" id="A0A1R2CZH5"/>
<proteinExistence type="predicted"/>
<organism evidence="1 2">
    <name type="scientific">Stentor coeruleus</name>
    <dbReference type="NCBI Taxonomy" id="5963"/>
    <lineage>
        <taxon>Eukaryota</taxon>
        <taxon>Sar</taxon>
        <taxon>Alveolata</taxon>
        <taxon>Ciliophora</taxon>
        <taxon>Postciliodesmatophora</taxon>
        <taxon>Heterotrichea</taxon>
        <taxon>Heterotrichida</taxon>
        <taxon>Stentoridae</taxon>
        <taxon>Stentor</taxon>
    </lineage>
</organism>